<feature type="compositionally biased region" description="Polar residues" evidence="2">
    <location>
        <begin position="25"/>
        <end position="34"/>
    </location>
</feature>
<dbReference type="InterPro" id="IPR013087">
    <property type="entry name" value="Znf_C2H2_type"/>
</dbReference>
<proteinExistence type="predicted"/>
<feature type="region of interest" description="Disordered" evidence="2">
    <location>
        <begin position="1"/>
        <end position="34"/>
    </location>
</feature>
<keyword evidence="1" id="KW-0862">Zinc</keyword>
<dbReference type="AlphaFoldDB" id="A0A9P0QIM6"/>
<gene>
    <name evidence="4" type="ORF">ACAOBT_LOCUS38221</name>
</gene>
<evidence type="ECO:0000313" key="5">
    <source>
        <dbReference type="Proteomes" id="UP001152888"/>
    </source>
</evidence>
<keyword evidence="1" id="KW-0863">Zinc-finger</keyword>
<evidence type="ECO:0000256" key="2">
    <source>
        <dbReference type="SAM" id="MobiDB-lite"/>
    </source>
</evidence>
<keyword evidence="5" id="KW-1185">Reference proteome</keyword>
<dbReference type="PROSITE" id="PS50157">
    <property type="entry name" value="ZINC_FINGER_C2H2_2"/>
    <property type="match status" value="1"/>
</dbReference>
<evidence type="ECO:0000256" key="1">
    <source>
        <dbReference type="PROSITE-ProRule" id="PRU00042"/>
    </source>
</evidence>
<organism evidence="4 5">
    <name type="scientific">Acanthoscelides obtectus</name>
    <name type="common">Bean weevil</name>
    <name type="synonym">Bruchus obtectus</name>
    <dbReference type="NCBI Taxonomy" id="200917"/>
    <lineage>
        <taxon>Eukaryota</taxon>
        <taxon>Metazoa</taxon>
        <taxon>Ecdysozoa</taxon>
        <taxon>Arthropoda</taxon>
        <taxon>Hexapoda</taxon>
        <taxon>Insecta</taxon>
        <taxon>Pterygota</taxon>
        <taxon>Neoptera</taxon>
        <taxon>Endopterygota</taxon>
        <taxon>Coleoptera</taxon>
        <taxon>Polyphaga</taxon>
        <taxon>Cucujiformia</taxon>
        <taxon>Chrysomeloidea</taxon>
        <taxon>Chrysomelidae</taxon>
        <taxon>Bruchinae</taxon>
        <taxon>Bruchini</taxon>
        <taxon>Acanthoscelides</taxon>
    </lineage>
</organism>
<reference evidence="4" key="1">
    <citation type="submission" date="2022-03" db="EMBL/GenBank/DDBJ databases">
        <authorList>
            <person name="Sayadi A."/>
        </authorList>
    </citation>
    <scope>NUCLEOTIDE SEQUENCE</scope>
</reference>
<comment type="caution">
    <text evidence="4">The sequence shown here is derived from an EMBL/GenBank/DDBJ whole genome shotgun (WGS) entry which is preliminary data.</text>
</comment>
<dbReference type="Proteomes" id="UP001152888">
    <property type="component" value="Unassembled WGS sequence"/>
</dbReference>
<name>A0A9P0QIM6_ACAOB</name>
<keyword evidence="1" id="KW-0479">Metal-binding</keyword>
<protein>
    <recommendedName>
        <fullName evidence="3">C2H2-type domain-containing protein</fullName>
    </recommendedName>
</protein>
<dbReference type="EMBL" id="CAKOFQ010011704">
    <property type="protein sequence ID" value="CAH2020984.1"/>
    <property type="molecule type" value="Genomic_DNA"/>
</dbReference>
<dbReference type="GO" id="GO:0008270">
    <property type="term" value="F:zinc ion binding"/>
    <property type="evidence" value="ECO:0007669"/>
    <property type="project" value="UniProtKB-KW"/>
</dbReference>
<accession>A0A9P0QIM6</accession>
<feature type="domain" description="C2H2-type" evidence="3">
    <location>
        <begin position="42"/>
        <end position="70"/>
    </location>
</feature>
<dbReference type="PROSITE" id="PS00028">
    <property type="entry name" value="ZINC_FINGER_C2H2_1"/>
    <property type="match status" value="1"/>
</dbReference>
<evidence type="ECO:0000313" key="4">
    <source>
        <dbReference type="EMBL" id="CAH2020984.1"/>
    </source>
</evidence>
<evidence type="ECO:0000259" key="3">
    <source>
        <dbReference type="PROSITE" id="PS50157"/>
    </source>
</evidence>
<sequence length="105" mass="12008">MNGEYNEFPPALSPQMPEHEHMETGIQNGGSSTNLYVNDNDKRCRYCDKLFSNISNRKKHEKAIHPPNEPYARRSMCVEGVVFCYDIPGLMTELNTPRPINGDYS</sequence>
<dbReference type="OrthoDB" id="432010at2759"/>